<evidence type="ECO:0000259" key="8">
    <source>
        <dbReference type="SMART" id="SM00014"/>
    </source>
</evidence>
<reference evidence="9" key="1">
    <citation type="submission" date="2023-03" db="EMBL/GenBank/DDBJ databases">
        <title>Mating type loci evolution in Malassezia.</title>
        <authorList>
            <person name="Coelho M.A."/>
        </authorList>
    </citation>
    <scope>NUCLEOTIDE SEQUENCE</scope>
    <source>
        <strain evidence="9">CBS 14135</strain>
    </source>
</reference>
<dbReference type="InterPro" id="IPR043216">
    <property type="entry name" value="PAP-like"/>
</dbReference>
<evidence type="ECO:0000256" key="1">
    <source>
        <dbReference type="ARBA" id="ARBA00004141"/>
    </source>
</evidence>
<dbReference type="AlphaFoldDB" id="A0AAF0DWW9"/>
<feature type="transmembrane region" description="Helical" evidence="7">
    <location>
        <begin position="102"/>
        <end position="120"/>
    </location>
</feature>
<sequence>MPRPSLFTVDWNWVASNAYLTRSVIDWAVLLMLLFVTSVMGLGQFGYRQQFRLSDPTIQHPYSEHERVPDALLAVVSMLFPFVGVLLLSIAHTRPWARMNSAALGLLLTLSLTGALTNLLKSWAGRPRPDLLDRCKPDTLPSTDPHVYHSQLVDDSICTVPRHAFMLDDGFRSFPSGHASSSFAGLVYLALCIRAALISVVHRVTNSYAYTAAPTDAPGEDNDETSRRLPPPNDPITPVAFSVVLPLVPVMVASYVAVSRVMDYRHHPTDVLAGAALGTAIAFVVYRATHKH</sequence>
<dbReference type="EMBL" id="CP119955">
    <property type="protein sequence ID" value="WFC96892.1"/>
    <property type="molecule type" value="Genomic_DNA"/>
</dbReference>
<dbReference type="InterPro" id="IPR036938">
    <property type="entry name" value="PAP2/HPO_sf"/>
</dbReference>
<dbReference type="PANTHER" id="PTHR10165:SF35">
    <property type="entry name" value="RE23632P"/>
    <property type="match status" value="1"/>
</dbReference>
<feature type="domain" description="Phosphatidic acid phosphatase type 2/haloperoxidase" evidence="8">
    <location>
        <begin position="103"/>
        <end position="286"/>
    </location>
</feature>
<keyword evidence="4 7" id="KW-1133">Transmembrane helix</keyword>
<evidence type="ECO:0000256" key="5">
    <source>
        <dbReference type="ARBA" id="ARBA00023136"/>
    </source>
</evidence>
<dbReference type="SUPFAM" id="SSF48317">
    <property type="entry name" value="Acid phosphatase/Vanadium-dependent haloperoxidase"/>
    <property type="match status" value="1"/>
</dbReference>
<keyword evidence="3 7" id="KW-0812">Transmembrane</keyword>
<dbReference type="Pfam" id="PF01569">
    <property type="entry name" value="PAP2"/>
    <property type="match status" value="1"/>
</dbReference>
<evidence type="ECO:0000313" key="9">
    <source>
        <dbReference type="EMBL" id="WFC96892.1"/>
    </source>
</evidence>
<keyword evidence="10" id="KW-1185">Reference proteome</keyword>
<feature type="transmembrane region" description="Helical" evidence="7">
    <location>
        <begin position="68"/>
        <end position="90"/>
    </location>
</feature>
<dbReference type="InterPro" id="IPR000326">
    <property type="entry name" value="PAP2/HPO"/>
</dbReference>
<dbReference type="PANTHER" id="PTHR10165">
    <property type="entry name" value="LIPID PHOSPHATE PHOSPHATASE"/>
    <property type="match status" value="1"/>
</dbReference>
<gene>
    <name evidence="9" type="ORF">MBRA1_003556</name>
</gene>
<evidence type="ECO:0000256" key="7">
    <source>
        <dbReference type="SAM" id="Phobius"/>
    </source>
</evidence>
<proteinExistence type="inferred from homology"/>
<feature type="transmembrane region" description="Helical" evidence="7">
    <location>
        <begin position="27"/>
        <end position="47"/>
    </location>
</feature>
<dbReference type="Proteomes" id="UP001216638">
    <property type="component" value="Chromosome 5"/>
</dbReference>
<evidence type="ECO:0000313" key="10">
    <source>
        <dbReference type="Proteomes" id="UP001216638"/>
    </source>
</evidence>
<evidence type="ECO:0000256" key="6">
    <source>
        <dbReference type="SAM" id="MobiDB-lite"/>
    </source>
</evidence>
<name>A0AAF0DWW9_9BASI</name>
<comment type="subcellular location">
    <subcellularLocation>
        <location evidence="1">Membrane</location>
        <topology evidence="1">Multi-pass membrane protein</topology>
    </subcellularLocation>
</comment>
<dbReference type="SMART" id="SM00014">
    <property type="entry name" value="acidPPc"/>
    <property type="match status" value="1"/>
</dbReference>
<dbReference type="GO" id="GO:0008195">
    <property type="term" value="F:phosphatidate phosphatase activity"/>
    <property type="evidence" value="ECO:0007669"/>
    <property type="project" value="TreeGrafter"/>
</dbReference>
<comment type="similarity">
    <text evidence="2">Belongs to the PA-phosphatase related phosphoesterase family.</text>
</comment>
<dbReference type="GO" id="GO:0046839">
    <property type="term" value="P:phospholipid dephosphorylation"/>
    <property type="evidence" value="ECO:0007669"/>
    <property type="project" value="TreeGrafter"/>
</dbReference>
<dbReference type="GO" id="GO:0006644">
    <property type="term" value="P:phospholipid metabolic process"/>
    <property type="evidence" value="ECO:0007669"/>
    <property type="project" value="InterPro"/>
</dbReference>
<keyword evidence="5 7" id="KW-0472">Membrane</keyword>
<evidence type="ECO:0000256" key="2">
    <source>
        <dbReference type="ARBA" id="ARBA00008816"/>
    </source>
</evidence>
<evidence type="ECO:0000256" key="3">
    <source>
        <dbReference type="ARBA" id="ARBA00022692"/>
    </source>
</evidence>
<dbReference type="GO" id="GO:0016020">
    <property type="term" value="C:membrane"/>
    <property type="evidence" value="ECO:0007669"/>
    <property type="project" value="UniProtKB-SubCell"/>
</dbReference>
<organism evidence="9 10">
    <name type="scientific">Malassezia brasiliensis</name>
    <dbReference type="NCBI Taxonomy" id="1821822"/>
    <lineage>
        <taxon>Eukaryota</taxon>
        <taxon>Fungi</taxon>
        <taxon>Dikarya</taxon>
        <taxon>Basidiomycota</taxon>
        <taxon>Ustilaginomycotina</taxon>
        <taxon>Malasseziomycetes</taxon>
        <taxon>Malasseziales</taxon>
        <taxon>Malasseziaceae</taxon>
        <taxon>Malassezia</taxon>
    </lineage>
</organism>
<protein>
    <recommendedName>
        <fullName evidence="8">Phosphatidic acid phosphatase type 2/haloperoxidase domain-containing protein</fullName>
    </recommendedName>
</protein>
<feature type="transmembrane region" description="Helical" evidence="7">
    <location>
        <begin position="182"/>
        <end position="201"/>
    </location>
</feature>
<dbReference type="Gene3D" id="1.20.144.10">
    <property type="entry name" value="Phosphatidic acid phosphatase type 2/haloperoxidase"/>
    <property type="match status" value="1"/>
</dbReference>
<feature type="transmembrane region" description="Helical" evidence="7">
    <location>
        <begin position="270"/>
        <end position="289"/>
    </location>
</feature>
<feature type="transmembrane region" description="Helical" evidence="7">
    <location>
        <begin position="236"/>
        <end position="258"/>
    </location>
</feature>
<feature type="region of interest" description="Disordered" evidence="6">
    <location>
        <begin position="212"/>
        <end position="233"/>
    </location>
</feature>
<evidence type="ECO:0000256" key="4">
    <source>
        <dbReference type="ARBA" id="ARBA00022989"/>
    </source>
</evidence>
<accession>A0AAF0DWW9</accession>